<evidence type="ECO:0000313" key="1">
    <source>
        <dbReference type="EMBL" id="ENH98148.1"/>
    </source>
</evidence>
<dbReference type="PANTHER" id="PTHR34387">
    <property type="entry name" value="SLR1258 PROTEIN"/>
    <property type="match status" value="1"/>
</dbReference>
<dbReference type="Gene3D" id="3.30.110.170">
    <property type="entry name" value="Protein of unknown function (DUF541), domain 1"/>
    <property type="match status" value="1"/>
</dbReference>
<protein>
    <recommendedName>
        <fullName evidence="3">DUF541 domain-containing protein</fullName>
    </recommendedName>
</protein>
<reference evidence="1 2" key="1">
    <citation type="submission" date="2013-03" db="EMBL/GenBank/DDBJ databases">
        <title>Draft genome sequence of Gracibacillus halophilus YIM-C55.5, a moderately halophilic and thermophilic organism from the Xiaochaidamu salt lake.</title>
        <authorList>
            <person name="Sugumar T."/>
            <person name="Polireddy D.R."/>
            <person name="Antony A."/>
            <person name="Madhava Y.R."/>
            <person name="Sivakumar N."/>
        </authorList>
    </citation>
    <scope>NUCLEOTIDE SEQUENCE [LARGE SCALE GENOMIC DNA]</scope>
    <source>
        <strain evidence="1 2">YIM-C55.5</strain>
    </source>
</reference>
<dbReference type="PATRIC" id="fig|1308866.3.peg.323"/>
<dbReference type="EMBL" id="APML01000005">
    <property type="protein sequence ID" value="ENH98148.1"/>
    <property type="molecule type" value="Genomic_DNA"/>
</dbReference>
<sequence length="214" mass="23955">MNKNMYPYTVNVSGQSLISVEPNQANIQLGVVTIESQANQAQQSNAATSQQVIQSILSLHIPRENIQTVEYTIFPQYDFHDGVQQFQGYQVTHIFRIQTDDINQLGSIVDLATSHGANRIERITFSVKNRDQIYQQALQIALSNAYEKACSLAQTMRVPLQPIPIRIIEDTVSPPVIPYHSFQSQEMVAGVSTPIEAGKIDIEAELTVTFRYTS</sequence>
<dbReference type="InterPro" id="IPR007497">
    <property type="entry name" value="SIMPL/DUF541"/>
</dbReference>
<dbReference type="RefSeq" id="WP_003463371.1">
    <property type="nucleotide sequence ID" value="NZ_APML01000005.1"/>
</dbReference>
<evidence type="ECO:0000313" key="2">
    <source>
        <dbReference type="Proteomes" id="UP000012283"/>
    </source>
</evidence>
<dbReference type="Gene3D" id="3.30.70.2970">
    <property type="entry name" value="Protein of unknown function (DUF541), domain 2"/>
    <property type="match status" value="1"/>
</dbReference>
<dbReference type="AlphaFoldDB" id="N4WCZ0"/>
<organism evidence="1 2">
    <name type="scientific">Gracilibacillus halophilus YIM-C55.5</name>
    <dbReference type="NCBI Taxonomy" id="1308866"/>
    <lineage>
        <taxon>Bacteria</taxon>
        <taxon>Bacillati</taxon>
        <taxon>Bacillota</taxon>
        <taxon>Bacilli</taxon>
        <taxon>Bacillales</taxon>
        <taxon>Bacillaceae</taxon>
        <taxon>Gracilibacillus</taxon>
    </lineage>
</organism>
<keyword evidence="2" id="KW-1185">Reference proteome</keyword>
<gene>
    <name evidence="1" type="ORF">J416_01589</name>
</gene>
<comment type="caution">
    <text evidence="1">The sequence shown here is derived from an EMBL/GenBank/DDBJ whole genome shotgun (WGS) entry which is preliminary data.</text>
</comment>
<accession>N4WCZ0</accession>
<dbReference type="GO" id="GO:0006974">
    <property type="term" value="P:DNA damage response"/>
    <property type="evidence" value="ECO:0007669"/>
    <property type="project" value="TreeGrafter"/>
</dbReference>
<dbReference type="InterPro" id="IPR052022">
    <property type="entry name" value="26kDa_periplasmic_antigen"/>
</dbReference>
<dbReference type="Proteomes" id="UP000012283">
    <property type="component" value="Unassembled WGS sequence"/>
</dbReference>
<evidence type="ECO:0008006" key="3">
    <source>
        <dbReference type="Google" id="ProtNLM"/>
    </source>
</evidence>
<name>N4WCZ0_9BACI</name>
<proteinExistence type="predicted"/>
<dbReference type="Pfam" id="PF04402">
    <property type="entry name" value="SIMPL"/>
    <property type="match status" value="1"/>
</dbReference>
<dbReference type="eggNOG" id="COG2968">
    <property type="taxonomic scope" value="Bacteria"/>
</dbReference>
<dbReference type="PANTHER" id="PTHR34387:SF1">
    <property type="entry name" value="PERIPLASMIC IMMUNOGENIC PROTEIN"/>
    <property type="match status" value="1"/>
</dbReference>